<organism evidence="2 3">
    <name type="scientific">Stygiolobus azoricus</name>
    <dbReference type="NCBI Taxonomy" id="41675"/>
    <lineage>
        <taxon>Archaea</taxon>
        <taxon>Thermoproteota</taxon>
        <taxon>Thermoprotei</taxon>
        <taxon>Sulfolobales</taxon>
        <taxon>Sulfolobaceae</taxon>
        <taxon>Stygiolobus</taxon>
    </lineage>
</organism>
<reference evidence="2 3" key="1">
    <citation type="submission" date="2019-10" db="EMBL/GenBank/DDBJ databases">
        <title>Genome Sequences from Six Type Strain Members of the Archaeal Family Sulfolobaceae: Acidianus ambivalens, Acidianus infernus, Metallosphaera prunae, Stygiolobus azoricus, Sulfolobus metallicus, and Sulfurisphaera ohwakuensis.</title>
        <authorList>
            <person name="Counts J.A."/>
            <person name="Kelly R.M."/>
        </authorList>
    </citation>
    <scope>NUCLEOTIDE SEQUENCE [LARGE SCALE GENOMIC DNA]</scope>
    <source>
        <strain evidence="2 3">FC6</strain>
    </source>
</reference>
<feature type="transmembrane region" description="Helical" evidence="1">
    <location>
        <begin position="110"/>
        <end position="128"/>
    </location>
</feature>
<feature type="transmembrane region" description="Helical" evidence="1">
    <location>
        <begin position="166"/>
        <end position="193"/>
    </location>
</feature>
<proteinExistence type="predicted"/>
<feature type="transmembrane region" description="Helical" evidence="1">
    <location>
        <begin position="264"/>
        <end position="288"/>
    </location>
</feature>
<name>A0A650CPS0_9CREN</name>
<dbReference type="Proteomes" id="UP000423396">
    <property type="component" value="Chromosome"/>
</dbReference>
<feature type="transmembrane region" description="Helical" evidence="1">
    <location>
        <begin position="199"/>
        <end position="220"/>
    </location>
</feature>
<feature type="transmembrane region" description="Helical" evidence="1">
    <location>
        <begin position="227"/>
        <end position="244"/>
    </location>
</feature>
<accession>A0A650CPS0</accession>
<keyword evidence="1" id="KW-1133">Transmembrane helix</keyword>
<feature type="transmembrane region" description="Helical" evidence="1">
    <location>
        <begin position="65"/>
        <end position="98"/>
    </location>
</feature>
<keyword evidence="3" id="KW-1185">Reference proteome</keyword>
<protein>
    <submittedName>
        <fullName evidence="2">Uncharacterized protein</fullName>
    </submittedName>
</protein>
<gene>
    <name evidence="2" type="ORF">D1868_07545</name>
</gene>
<evidence type="ECO:0000313" key="3">
    <source>
        <dbReference type="Proteomes" id="UP000423396"/>
    </source>
</evidence>
<dbReference type="RefSeq" id="WP_156007023.1">
    <property type="nucleotide sequence ID" value="NZ_CP045483.1"/>
</dbReference>
<keyword evidence="1" id="KW-0472">Membrane</keyword>
<dbReference type="KEGG" id="sazo:D1868_07545"/>
<sequence length="309" mass="35232">MDSIKEIKPWGVNVPYMILAVIYWIIGGLSLRFNPSDHPYFMLLGAYSLFFGMIQRLFFPATKYFALQILTLILLSIPIPYFQVLASVSLTATEIWALKDVMTYGGKFPVNLLVLSSPFLSIIGWSLYPHYWLLILPLITYTLGVNIGVFTATLRTKPVFGRNQLPLLFFLVLSVIIRPLYYFVGVLYLLMIVRTGYKMNLSASLTLFSVSVTPILALFLGSTLHSFFLGVMAPLFFSCIVYSTSRYNYDYVWFPVLTSFLSYLMRGINIELSGIIWAISLLSFLYLVKDNLSLTALKLGLSPRYLRRQ</sequence>
<dbReference type="EMBL" id="CP045483">
    <property type="protein sequence ID" value="QGR19844.1"/>
    <property type="molecule type" value="Genomic_DNA"/>
</dbReference>
<evidence type="ECO:0000256" key="1">
    <source>
        <dbReference type="SAM" id="Phobius"/>
    </source>
</evidence>
<evidence type="ECO:0000313" key="2">
    <source>
        <dbReference type="EMBL" id="QGR19844.1"/>
    </source>
</evidence>
<feature type="transmembrane region" description="Helical" evidence="1">
    <location>
        <begin position="14"/>
        <end position="33"/>
    </location>
</feature>
<keyword evidence="1" id="KW-0812">Transmembrane</keyword>
<dbReference type="AlphaFoldDB" id="A0A650CPS0"/>
<dbReference type="GeneID" id="42798914"/>
<feature type="transmembrane region" description="Helical" evidence="1">
    <location>
        <begin position="40"/>
        <end position="59"/>
    </location>
</feature>
<feature type="transmembrane region" description="Helical" evidence="1">
    <location>
        <begin position="134"/>
        <end position="154"/>
    </location>
</feature>